<evidence type="ECO:0000313" key="2">
    <source>
        <dbReference type="EMBL" id="AXK81069.1"/>
    </source>
</evidence>
<feature type="transmembrane region" description="Helical" evidence="1">
    <location>
        <begin position="163"/>
        <end position="181"/>
    </location>
</feature>
<sequence length="186" mass="21154">MVGPGKQTEAEAATPLKDAVREARIEAAERSAVVVDLRDAELARLELLNEALDPLFKDIPDDVELFDRGVSRGDVPRLWIDVVAHVEMGRDKRQYRFVQDTRYGRAVLAESYDVPDMVQEVTRYVARRMVERERALADDAGRPLAQTVMRTQRRRNRWRAIRAFIYGLIVGIGALFVLALLQGPRP</sequence>
<organism evidence="2 3">
    <name type="scientific">Pseudolabrys taiwanensis</name>
    <dbReference type="NCBI Taxonomy" id="331696"/>
    <lineage>
        <taxon>Bacteria</taxon>
        <taxon>Pseudomonadati</taxon>
        <taxon>Pseudomonadota</taxon>
        <taxon>Alphaproteobacteria</taxon>
        <taxon>Hyphomicrobiales</taxon>
        <taxon>Xanthobacteraceae</taxon>
        <taxon>Pseudolabrys</taxon>
    </lineage>
</organism>
<dbReference type="Proteomes" id="UP000254889">
    <property type="component" value="Chromosome"/>
</dbReference>
<evidence type="ECO:0000313" key="3">
    <source>
        <dbReference type="Proteomes" id="UP000254889"/>
    </source>
</evidence>
<dbReference type="RefSeq" id="WP_115691330.1">
    <property type="nucleotide sequence ID" value="NZ_CP031417.1"/>
</dbReference>
<keyword evidence="3" id="KW-1185">Reference proteome</keyword>
<gene>
    <name evidence="2" type="ORF">DW352_11430</name>
</gene>
<accession>A0A345ZVX2</accession>
<dbReference type="EMBL" id="CP031417">
    <property type="protein sequence ID" value="AXK81069.1"/>
    <property type="molecule type" value="Genomic_DNA"/>
</dbReference>
<keyword evidence="1" id="KW-1133">Transmembrane helix</keyword>
<dbReference type="AlphaFoldDB" id="A0A345ZVX2"/>
<dbReference type="KEGG" id="ptaw:DW352_11430"/>
<protein>
    <submittedName>
        <fullName evidence="2">Uncharacterized protein</fullName>
    </submittedName>
</protein>
<keyword evidence="1" id="KW-0812">Transmembrane</keyword>
<dbReference type="OrthoDB" id="9808451at2"/>
<proteinExistence type="predicted"/>
<reference evidence="2 3" key="1">
    <citation type="submission" date="2018-07" db="EMBL/GenBank/DDBJ databases">
        <authorList>
            <person name="Quirk P.G."/>
            <person name="Krulwich T.A."/>
        </authorList>
    </citation>
    <scope>NUCLEOTIDE SEQUENCE [LARGE SCALE GENOMIC DNA]</scope>
    <source>
        <strain evidence="2 3">CC-BB4</strain>
    </source>
</reference>
<evidence type="ECO:0000256" key="1">
    <source>
        <dbReference type="SAM" id="Phobius"/>
    </source>
</evidence>
<name>A0A345ZVX2_9HYPH</name>
<keyword evidence="1" id="KW-0472">Membrane</keyword>